<proteinExistence type="predicted"/>
<dbReference type="PANTHER" id="PTHR45947">
    <property type="entry name" value="SULFOQUINOVOSYL TRANSFERASE SQD2"/>
    <property type="match status" value="1"/>
</dbReference>
<dbReference type="Pfam" id="PF00534">
    <property type="entry name" value="Glycos_transf_1"/>
    <property type="match status" value="1"/>
</dbReference>
<dbReference type="EMBL" id="CALBWS010000032">
    <property type="protein sequence ID" value="CAH2716773.1"/>
    <property type="molecule type" value="Genomic_DNA"/>
</dbReference>
<comment type="caution">
    <text evidence="2">The sequence shown here is derived from an EMBL/GenBank/DDBJ whole genome shotgun (WGS) entry which is preliminary data.</text>
</comment>
<dbReference type="Proteomes" id="UP000838308">
    <property type="component" value="Unassembled WGS sequence"/>
</dbReference>
<evidence type="ECO:0000313" key="2">
    <source>
        <dbReference type="EMBL" id="CAH2716773.1"/>
    </source>
</evidence>
<sequence length="381" mass="43959">MDKKLIYVLNHYSNKSVQHFYHILNLLIAMADKGVKIALIVEKCDDVPAFKHKNIEVICQTQKNNFKRGLELFYTLKGLIREGYSRIFVRITINSTIIAIIAAKLFGAQTFYWQSGTTFLVDSDKKIFNKLKWMLLSYSKFWFVKKFVNFFVTGPESMIDYYTNIVKVNSEKMMLLYNDIDISRFSVPSAKEKENARKVLGFSDSEKVILMVHRLSPVRKSDKYVPYIFETDRLKKHNAHLVIIGEGPELPILKRKIEDSSARDRIHLLGSKPNSEITNYYAAADLFINPSYTEGFPRVVIEAMACGLPIIATDAGGTIDLFGKLQKNYVVDKENVEEFREKLSNILEDENMLEKLSLENLSVVKKYSTESVSDMYIERIF</sequence>
<organism evidence="2 3">
    <name type="scientific">Neobacillus rhizosphaerae</name>
    <dbReference type="NCBI Taxonomy" id="2880965"/>
    <lineage>
        <taxon>Bacteria</taxon>
        <taxon>Bacillati</taxon>
        <taxon>Bacillota</taxon>
        <taxon>Bacilli</taxon>
        <taxon>Bacillales</taxon>
        <taxon>Bacillaceae</taxon>
        <taxon>Neobacillus</taxon>
    </lineage>
</organism>
<dbReference type="InterPro" id="IPR050194">
    <property type="entry name" value="Glycosyltransferase_grp1"/>
</dbReference>
<dbReference type="SUPFAM" id="SSF53756">
    <property type="entry name" value="UDP-Glycosyltransferase/glycogen phosphorylase"/>
    <property type="match status" value="1"/>
</dbReference>
<keyword evidence="2" id="KW-0328">Glycosyltransferase</keyword>
<dbReference type="CDD" id="cd03801">
    <property type="entry name" value="GT4_PimA-like"/>
    <property type="match status" value="1"/>
</dbReference>
<gene>
    <name evidence="2" type="primary">mshA_1</name>
    <name evidence="2" type="ORF">BACCIP111895_03961</name>
</gene>
<protein>
    <submittedName>
        <fullName evidence="2">D-inositol-3-phosphate glycosyltransferase</fullName>
        <ecNumber evidence="2">2.4.1.250</ecNumber>
    </submittedName>
</protein>
<keyword evidence="2" id="KW-0808">Transferase</keyword>
<reference evidence="2" key="1">
    <citation type="submission" date="2022-04" db="EMBL/GenBank/DDBJ databases">
        <authorList>
            <person name="Criscuolo A."/>
        </authorList>
    </citation>
    <scope>NUCLEOTIDE SEQUENCE</scope>
    <source>
        <strain evidence="2">CIP111895</strain>
    </source>
</reference>
<dbReference type="InterPro" id="IPR001296">
    <property type="entry name" value="Glyco_trans_1"/>
</dbReference>
<dbReference type="GO" id="GO:0102710">
    <property type="term" value="F:D-inositol-3-phosphate glycosyltransferase activity"/>
    <property type="evidence" value="ECO:0007669"/>
    <property type="project" value="UniProtKB-EC"/>
</dbReference>
<evidence type="ECO:0000259" key="1">
    <source>
        <dbReference type="Pfam" id="PF00534"/>
    </source>
</evidence>
<dbReference type="PANTHER" id="PTHR45947:SF3">
    <property type="entry name" value="SULFOQUINOVOSYL TRANSFERASE SQD2"/>
    <property type="match status" value="1"/>
</dbReference>
<dbReference type="RefSeq" id="WP_248737009.1">
    <property type="nucleotide sequence ID" value="NZ_CALBWS010000032.1"/>
</dbReference>
<feature type="domain" description="Glycosyl transferase family 1" evidence="1">
    <location>
        <begin position="193"/>
        <end position="357"/>
    </location>
</feature>
<name>A0ABN8KWS7_9BACI</name>
<dbReference type="Gene3D" id="3.40.50.2000">
    <property type="entry name" value="Glycogen Phosphorylase B"/>
    <property type="match status" value="2"/>
</dbReference>
<accession>A0ABN8KWS7</accession>
<dbReference type="EC" id="2.4.1.250" evidence="2"/>
<keyword evidence="3" id="KW-1185">Reference proteome</keyword>
<evidence type="ECO:0000313" key="3">
    <source>
        <dbReference type="Proteomes" id="UP000838308"/>
    </source>
</evidence>